<proteinExistence type="predicted"/>
<evidence type="ECO:0000313" key="5">
    <source>
        <dbReference type="Proteomes" id="UP000276029"/>
    </source>
</evidence>
<keyword evidence="1" id="KW-1133">Transmembrane helix</keyword>
<reference evidence="2 4" key="1">
    <citation type="submission" date="2018-06" db="EMBL/GenBank/DDBJ databases">
        <title>Complete Genome Sequence of the Microcystin-Degrading Bacterium Sphingosinicella microcystinivorans Strain B-9.</title>
        <authorList>
            <person name="Jin H."/>
            <person name="Nishizawa T."/>
            <person name="Guo Y."/>
            <person name="Nishizawa A."/>
            <person name="Park H."/>
            <person name="Kato H."/>
            <person name="Tsuji K."/>
            <person name="Harada K."/>
        </authorList>
    </citation>
    <scope>NUCLEOTIDE SEQUENCE [LARGE SCALE GENOMIC DNA]</scope>
    <source>
        <strain evidence="2 4">B9</strain>
    </source>
</reference>
<feature type="transmembrane region" description="Helical" evidence="1">
    <location>
        <begin position="24"/>
        <end position="45"/>
    </location>
</feature>
<dbReference type="KEGG" id="smic:SmB9_22700"/>
<organism evidence="2 4">
    <name type="scientific">Sphingosinicella microcystinivorans</name>
    <dbReference type="NCBI Taxonomy" id="335406"/>
    <lineage>
        <taxon>Bacteria</taxon>
        <taxon>Pseudomonadati</taxon>
        <taxon>Pseudomonadota</taxon>
        <taxon>Alphaproteobacteria</taxon>
        <taxon>Sphingomonadales</taxon>
        <taxon>Sphingosinicellaceae</taxon>
        <taxon>Sphingosinicella</taxon>
    </lineage>
</organism>
<evidence type="ECO:0000256" key="1">
    <source>
        <dbReference type="SAM" id="Phobius"/>
    </source>
</evidence>
<dbReference type="EMBL" id="RBWX01000007">
    <property type="protein sequence ID" value="RKS91632.1"/>
    <property type="molecule type" value="Genomic_DNA"/>
</dbReference>
<gene>
    <name evidence="3" type="ORF">DFR51_1198</name>
    <name evidence="2" type="ORF">SmB9_22700</name>
</gene>
<evidence type="ECO:0008006" key="6">
    <source>
        <dbReference type="Google" id="ProtNLM"/>
    </source>
</evidence>
<evidence type="ECO:0000313" key="4">
    <source>
        <dbReference type="Proteomes" id="UP000275727"/>
    </source>
</evidence>
<dbReference type="RefSeq" id="WP_121048062.1">
    <property type="nucleotide sequence ID" value="NZ_AP018711.1"/>
</dbReference>
<accession>A0AAD1D686</accession>
<sequence length="254" mass="27813">MNPPAPLDLVAVLRLALTIFWRQFAPIIFLGLLFLTLPAIALRTFSLATTASPDPALGTIAETMRWLLVMIFLCAVTGGVLARTSDPRAFMRAGLSRLQPGLVVALIIGIGLMTVRIILLLVSRLLQLGQMNSLFFVVACIAVFALWVLAIPAALHERQWPMLAFQRSAELTRGNRWRLSALFILIVLALTPVIMAVRFVVFHAAQTPHQVAAIVQSMTITSPALWIVQLSTLLIYGLLSVVPVALYLTLAGRR</sequence>
<protein>
    <recommendedName>
        <fullName evidence="6">Glycerophosphoryl diester phosphodiesterase family protein</fullName>
    </recommendedName>
</protein>
<keyword evidence="5" id="KW-1185">Reference proteome</keyword>
<feature type="transmembrane region" description="Helical" evidence="1">
    <location>
        <begin position="177"/>
        <end position="204"/>
    </location>
</feature>
<feature type="transmembrane region" description="Helical" evidence="1">
    <location>
        <begin position="65"/>
        <end position="82"/>
    </location>
</feature>
<evidence type="ECO:0000313" key="3">
    <source>
        <dbReference type="EMBL" id="RKS91632.1"/>
    </source>
</evidence>
<name>A0AAD1D686_SPHMI</name>
<evidence type="ECO:0000313" key="2">
    <source>
        <dbReference type="EMBL" id="BBE34612.1"/>
    </source>
</evidence>
<dbReference type="Proteomes" id="UP000275727">
    <property type="component" value="Chromosome"/>
</dbReference>
<dbReference type="AlphaFoldDB" id="A0AAD1D686"/>
<keyword evidence="1" id="KW-0812">Transmembrane</keyword>
<reference evidence="3 5" key="2">
    <citation type="submission" date="2018-10" db="EMBL/GenBank/DDBJ databases">
        <title>Genomic Encyclopedia of Type Strains, Phase IV (KMG-IV): sequencing the most valuable type-strain genomes for metagenomic binning, comparative biology and taxonomic classification.</title>
        <authorList>
            <person name="Goeker M."/>
        </authorList>
    </citation>
    <scope>NUCLEOTIDE SEQUENCE [LARGE SCALE GENOMIC DNA]</scope>
    <source>
        <strain evidence="3 5">DSM 19791</strain>
    </source>
</reference>
<feature type="transmembrane region" description="Helical" evidence="1">
    <location>
        <begin position="102"/>
        <end position="122"/>
    </location>
</feature>
<feature type="transmembrane region" description="Helical" evidence="1">
    <location>
        <begin position="224"/>
        <end position="250"/>
    </location>
</feature>
<feature type="transmembrane region" description="Helical" evidence="1">
    <location>
        <begin position="134"/>
        <end position="156"/>
    </location>
</feature>
<dbReference type="EMBL" id="AP018711">
    <property type="protein sequence ID" value="BBE34612.1"/>
    <property type="molecule type" value="Genomic_DNA"/>
</dbReference>
<keyword evidence="1" id="KW-0472">Membrane</keyword>
<dbReference type="Proteomes" id="UP000276029">
    <property type="component" value="Unassembled WGS sequence"/>
</dbReference>